<dbReference type="AlphaFoldDB" id="N9NA32"/>
<reference evidence="1 2" key="1">
    <citation type="submission" date="2013-02" db="EMBL/GenBank/DDBJ databases">
        <title>The Genome Sequence of Acinetobacter sp. ANC 3862.</title>
        <authorList>
            <consortium name="The Broad Institute Genome Sequencing Platform"/>
            <consortium name="The Broad Institute Genome Sequencing Center for Infectious Disease"/>
            <person name="Cerqueira G."/>
            <person name="Feldgarden M."/>
            <person name="Courvalin P."/>
            <person name="Perichon B."/>
            <person name="Grillot-Courvalin C."/>
            <person name="Clermont D."/>
            <person name="Rocha E."/>
            <person name="Yoon E.-J."/>
            <person name="Nemec A."/>
            <person name="Walker B."/>
            <person name="Young S.K."/>
            <person name="Zeng Q."/>
            <person name="Gargeya S."/>
            <person name="Fitzgerald M."/>
            <person name="Haas B."/>
            <person name="Abouelleil A."/>
            <person name="Alvarado L."/>
            <person name="Arachchi H.M."/>
            <person name="Berlin A.M."/>
            <person name="Chapman S.B."/>
            <person name="Dewar J."/>
            <person name="Goldberg J."/>
            <person name="Griggs A."/>
            <person name="Gujja S."/>
            <person name="Hansen M."/>
            <person name="Howarth C."/>
            <person name="Imamovic A."/>
            <person name="Larimer J."/>
            <person name="McCowan C."/>
            <person name="Murphy C."/>
            <person name="Neiman D."/>
            <person name="Pearson M."/>
            <person name="Priest M."/>
            <person name="Roberts A."/>
            <person name="Saif S."/>
            <person name="Shea T."/>
            <person name="Sisk P."/>
            <person name="Sykes S."/>
            <person name="Wortman J."/>
            <person name="Nusbaum C."/>
            <person name="Birren B."/>
        </authorList>
    </citation>
    <scope>NUCLEOTIDE SEQUENCE [LARGE SCALE GENOMIC DNA]</scope>
    <source>
        <strain evidence="1 2">ANC 3862</strain>
    </source>
</reference>
<dbReference type="EMBL" id="APRP01000031">
    <property type="protein sequence ID" value="ENW98939.1"/>
    <property type="molecule type" value="Genomic_DNA"/>
</dbReference>
<dbReference type="Proteomes" id="UP000013248">
    <property type="component" value="Unassembled WGS sequence"/>
</dbReference>
<dbReference type="STRING" id="1217705.F900_03032"/>
<gene>
    <name evidence="1" type="ORF">F900_03032</name>
</gene>
<organism evidence="1 2">
    <name type="scientific">Acinetobacter modestus</name>
    <dbReference type="NCBI Taxonomy" id="1776740"/>
    <lineage>
        <taxon>Bacteria</taxon>
        <taxon>Pseudomonadati</taxon>
        <taxon>Pseudomonadota</taxon>
        <taxon>Gammaproteobacteria</taxon>
        <taxon>Moraxellales</taxon>
        <taxon>Moraxellaceae</taxon>
        <taxon>Acinetobacter</taxon>
    </lineage>
</organism>
<protein>
    <submittedName>
        <fullName evidence="1">Uncharacterized protein</fullName>
    </submittedName>
</protein>
<name>N9NA32_9GAMM</name>
<comment type="caution">
    <text evidence="1">The sequence shown here is derived from an EMBL/GenBank/DDBJ whole genome shotgun (WGS) entry which is preliminary data.</text>
</comment>
<dbReference type="HOGENOM" id="CLU_3401729_0_0_6"/>
<evidence type="ECO:0000313" key="1">
    <source>
        <dbReference type="EMBL" id="ENW98939.1"/>
    </source>
</evidence>
<accession>N9NA32</accession>
<evidence type="ECO:0000313" key="2">
    <source>
        <dbReference type="Proteomes" id="UP000013248"/>
    </source>
</evidence>
<sequence>MTLRLNQRKLLLKLAEYIKAVLVEQAQMKV</sequence>
<proteinExistence type="predicted"/>